<feature type="compositionally biased region" description="Basic and acidic residues" evidence="1">
    <location>
        <begin position="12"/>
        <end position="23"/>
    </location>
</feature>
<organism evidence="2 3">
    <name type="scientific">Crotalus adamanteus</name>
    <name type="common">Eastern diamondback rattlesnake</name>
    <dbReference type="NCBI Taxonomy" id="8729"/>
    <lineage>
        <taxon>Eukaryota</taxon>
        <taxon>Metazoa</taxon>
        <taxon>Chordata</taxon>
        <taxon>Craniata</taxon>
        <taxon>Vertebrata</taxon>
        <taxon>Euteleostomi</taxon>
        <taxon>Lepidosauria</taxon>
        <taxon>Squamata</taxon>
        <taxon>Bifurcata</taxon>
        <taxon>Unidentata</taxon>
        <taxon>Episquamata</taxon>
        <taxon>Toxicofera</taxon>
        <taxon>Serpentes</taxon>
        <taxon>Colubroidea</taxon>
        <taxon>Viperidae</taxon>
        <taxon>Crotalinae</taxon>
        <taxon>Crotalus</taxon>
    </lineage>
</organism>
<gene>
    <name evidence="2" type="ORF">NXF25_016495</name>
</gene>
<reference evidence="2 3" key="1">
    <citation type="journal article" date="2024" name="Proc. Natl. Acad. Sci. U.S.A.">
        <title>The genetic regulatory architecture and epigenomic basis for age-related changes in rattlesnake venom.</title>
        <authorList>
            <person name="Hogan M.P."/>
            <person name="Holding M.L."/>
            <person name="Nystrom G.S."/>
            <person name="Colston T.J."/>
            <person name="Bartlett D.A."/>
            <person name="Mason A.J."/>
            <person name="Ellsworth S.A."/>
            <person name="Rautsaw R.M."/>
            <person name="Lawrence K.C."/>
            <person name="Strickland J.L."/>
            <person name="He B."/>
            <person name="Fraser P."/>
            <person name="Margres M.J."/>
            <person name="Gilbert D.M."/>
            <person name="Gibbs H.L."/>
            <person name="Parkinson C.L."/>
            <person name="Rokyta D.R."/>
        </authorList>
    </citation>
    <scope>NUCLEOTIDE SEQUENCE [LARGE SCALE GENOMIC DNA]</scope>
    <source>
        <strain evidence="2">DRR0105</strain>
    </source>
</reference>
<accession>A0AAW1AU01</accession>
<proteinExistence type="predicted"/>
<feature type="non-terminal residue" evidence="2">
    <location>
        <position position="1"/>
    </location>
</feature>
<dbReference type="Proteomes" id="UP001474421">
    <property type="component" value="Unassembled WGS sequence"/>
</dbReference>
<evidence type="ECO:0000256" key="1">
    <source>
        <dbReference type="SAM" id="MobiDB-lite"/>
    </source>
</evidence>
<evidence type="ECO:0000313" key="3">
    <source>
        <dbReference type="Proteomes" id="UP001474421"/>
    </source>
</evidence>
<keyword evidence="3" id="KW-1185">Reference proteome</keyword>
<dbReference type="AlphaFoldDB" id="A0AAW1AU01"/>
<feature type="region of interest" description="Disordered" evidence="1">
    <location>
        <begin position="1"/>
        <end position="28"/>
    </location>
</feature>
<evidence type="ECO:0000313" key="2">
    <source>
        <dbReference type="EMBL" id="KAK9393233.1"/>
    </source>
</evidence>
<name>A0AAW1AU01_CROAD</name>
<protein>
    <submittedName>
        <fullName evidence="2">Uncharacterized protein</fullName>
    </submittedName>
</protein>
<dbReference type="EMBL" id="JAOTOJ010000014">
    <property type="protein sequence ID" value="KAK9393233.1"/>
    <property type="molecule type" value="Genomic_DNA"/>
</dbReference>
<comment type="caution">
    <text evidence="2">The sequence shown here is derived from an EMBL/GenBank/DDBJ whole genome shotgun (WGS) entry which is preliminary data.</text>
</comment>
<sequence>QSERLPGGTEFSELRSEEGKRSSDGPVPPCLCLRWDPNGQYLSEWIDPGGDLARPGRARDLESGSNCLLLISVSNATLLRARRAGSLPRCSRCMI</sequence>